<dbReference type="PROSITE" id="PS50883">
    <property type="entry name" value="EAL"/>
    <property type="match status" value="1"/>
</dbReference>
<dbReference type="SUPFAM" id="SSF55073">
    <property type="entry name" value="Nucleotide cyclase"/>
    <property type="match status" value="1"/>
</dbReference>
<name>A0A2S4HJP5_9GAMM</name>
<evidence type="ECO:0000313" key="6">
    <source>
        <dbReference type="Proteomes" id="UP000237222"/>
    </source>
</evidence>
<organism evidence="4 6">
    <name type="scientific">Zhongshania marina</name>
    <dbReference type="NCBI Taxonomy" id="2304603"/>
    <lineage>
        <taxon>Bacteria</taxon>
        <taxon>Pseudomonadati</taxon>
        <taxon>Pseudomonadota</taxon>
        <taxon>Gammaproteobacteria</taxon>
        <taxon>Cellvibrionales</taxon>
        <taxon>Spongiibacteraceae</taxon>
        <taxon>Zhongshania</taxon>
    </lineage>
</organism>
<evidence type="ECO:0000313" key="7">
    <source>
        <dbReference type="Proteomes" id="UP000274695"/>
    </source>
</evidence>
<dbReference type="Gene3D" id="3.20.20.450">
    <property type="entry name" value="EAL domain"/>
    <property type="match status" value="1"/>
</dbReference>
<dbReference type="Gene3D" id="3.30.70.270">
    <property type="match status" value="1"/>
</dbReference>
<comment type="caution">
    <text evidence="4">The sequence shown here is derived from an EMBL/GenBank/DDBJ whole genome shotgun (WGS) entry which is preliminary data.</text>
</comment>
<dbReference type="PROSITE" id="PS50887">
    <property type="entry name" value="GGDEF"/>
    <property type="match status" value="1"/>
</dbReference>
<dbReference type="Proteomes" id="UP000274695">
    <property type="component" value="Unassembled WGS sequence"/>
</dbReference>
<dbReference type="InterPro" id="IPR000160">
    <property type="entry name" value="GGDEF_dom"/>
</dbReference>
<dbReference type="SMART" id="SM00052">
    <property type="entry name" value="EAL"/>
    <property type="match status" value="1"/>
</dbReference>
<gene>
    <name evidence="4" type="ORF">C0068_02790</name>
    <name evidence="5" type="ORF">D0911_13280</name>
</gene>
<dbReference type="OrthoDB" id="7052318at2"/>
<dbReference type="PANTHER" id="PTHR33121">
    <property type="entry name" value="CYCLIC DI-GMP PHOSPHODIESTERASE PDEF"/>
    <property type="match status" value="1"/>
</dbReference>
<sequence>MSSNTAINILLFCLADSDAEQLATHCRRGGRIAHTLNIDTGEKLTTAITDNDDWDVLVFDAEQSQLDIERCCHILRKYQKEIPVIYLGEGDTLRPPDPAVVDVINKYNIAQLVNAAFKAQTSSQLHRQLAAAKLALAEAEERNQLLLVDHQDPIAYITDGMVIYANTPFCEHMGYDDLDGFPIVDLIANKDKDRFKNVLKKQQQHSEHQQLEISFFLANRTELKTHIHCDSAHYEGEDCIQLTIHKANDDAALNGVDNTTRMSSKHQFLNLLQDFIENERNSNSSLILISVDHFSKLRHSTSLLDVEQLIEALSNHVRAGMPAQHYGRVADDMIAAIAHHVSSDTALEMALELTRTIETEIFEVRKQSLQCTVSIAILAINHLTPPKASLLLDTAFDGVENIYHSGGNNAEICSRKRQQLNRKDSANDTIAEALADARLSLLFQPLVNLGAASGDHYEATLSIKDWVEGELTAGEMLRAIEREPENCELDHWIVVEATKQLAKERLAGQDLKLIINLSGNVFHDPEFCAWLSVAFKAAGIPPSSVILQFGEESIANALKPALNFANQLQKLGASLAVRNFGRTQKGNKFLNHIRPSLVKPGYRATDTPSDQEIRDIVQQARSLNSQIMIPNVGSAATLAMLWQLGPDFIQGSYVSEPMPNMNYEFAAFG</sequence>
<dbReference type="PANTHER" id="PTHR33121:SF23">
    <property type="entry name" value="CYCLIC DI-GMP PHOSPHODIESTERASE PDEB"/>
    <property type="match status" value="1"/>
</dbReference>
<dbReference type="Proteomes" id="UP000237222">
    <property type="component" value="Unassembled WGS sequence"/>
</dbReference>
<keyword evidence="1" id="KW-0175">Coiled coil</keyword>
<evidence type="ECO:0000259" key="2">
    <source>
        <dbReference type="PROSITE" id="PS50883"/>
    </source>
</evidence>
<feature type="domain" description="GGDEF" evidence="3">
    <location>
        <begin position="282"/>
        <end position="415"/>
    </location>
</feature>
<dbReference type="InterPro" id="IPR029787">
    <property type="entry name" value="Nucleotide_cyclase"/>
</dbReference>
<proteinExistence type="predicted"/>
<dbReference type="InterPro" id="IPR050706">
    <property type="entry name" value="Cyclic-di-GMP_PDE-like"/>
</dbReference>
<dbReference type="InterPro" id="IPR035965">
    <property type="entry name" value="PAS-like_dom_sf"/>
</dbReference>
<feature type="domain" description="EAL" evidence="2">
    <location>
        <begin position="423"/>
        <end position="669"/>
    </location>
</feature>
<dbReference type="SUPFAM" id="SSF141868">
    <property type="entry name" value="EAL domain-like"/>
    <property type="match status" value="1"/>
</dbReference>
<dbReference type="CDD" id="cd01948">
    <property type="entry name" value="EAL"/>
    <property type="match status" value="1"/>
</dbReference>
<accession>A0A2S4HJP5</accession>
<dbReference type="InterPro" id="IPR000014">
    <property type="entry name" value="PAS"/>
</dbReference>
<evidence type="ECO:0000313" key="4">
    <source>
        <dbReference type="EMBL" id="POP54212.1"/>
    </source>
</evidence>
<dbReference type="InterPro" id="IPR043128">
    <property type="entry name" value="Rev_trsase/Diguanyl_cyclase"/>
</dbReference>
<dbReference type="EMBL" id="RHGB01000014">
    <property type="protein sequence ID" value="RNL60965.1"/>
    <property type="molecule type" value="Genomic_DNA"/>
</dbReference>
<dbReference type="InterPro" id="IPR001633">
    <property type="entry name" value="EAL_dom"/>
</dbReference>
<protein>
    <submittedName>
        <fullName evidence="5">EAL domain-containing protein</fullName>
    </submittedName>
</protein>
<dbReference type="Gene3D" id="3.30.450.20">
    <property type="entry name" value="PAS domain"/>
    <property type="match status" value="1"/>
</dbReference>
<evidence type="ECO:0000313" key="5">
    <source>
        <dbReference type="EMBL" id="RNL60965.1"/>
    </source>
</evidence>
<dbReference type="EMBL" id="PQGG01000007">
    <property type="protein sequence ID" value="POP54212.1"/>
    <property type="molecule type" value="Genomic_DNA"/>
</dbReference>
<evidence type="ECO:0000256" key="1">
    <source>
        <dbReference type="SAM" id="Coils"/>
    </source>
</evidence>
<dbReference type="GO" id="GO:0071111">
    <property type="term" value="F:cyclic-guanylate-specific phosphodiesterase activity"/>
    <property type="evidence" value="ECO:0007669"/>
    <property type="project" value="InterPro"/>
</dbReference>
<reference evidence="4" key="1">
    <citation type="submission" date="2018-01" db="EMBL/GenBank/DDBJ databases">
        <authorList>
            <person name="Yu X.-D."/>
        </authorList>
    </citation>
    <scope>NUCLEOTIDE SEQUENCE</scope>
    <source>
        <strain evidence="4">ZX-21</strain>
    </source>
</reference>
<dbReference type="RefSeq" id="WP_103682973.1">
    <property type="nucleotide sequence ID" value="NZ_PQGG01000007.1"/>
</dbReference>
<dbReference type="InterPro" id="IPR035919">
    <property type="entry name" value="EAL_sf"/>
</dbReference>
<dbReference type="AlphaFoldDB" id="A0A2S4HJP5"/>
<feature type="coiled-coil region" evidence="1">
    <location>
        <begin position="122"/>
        <end position="149"/>
    </location>
</feature>
<evidence type="ECO:0000259" key="3">
    <source>
        <dbReference type="PROSITE" id="PS50887"/>
    </source>
</evidence>
<keyword evidence="7" id="KW-1185">Reference proteome</keyword>
<reference evidence="5 7" key="2">
    <citation type="submission" date="2018-10" db="EMBL/GenBank/DDBJ databases">
        <title>Draft genome sequence of Zhongshania sp. DSW25-10.</title>
        <authorList>
            <person name="Oh J."/>
        </authorList>
    </citation>
    <scope>NUCLEOTIDE SEQUENCE [LARGE SCALE GENOMIC DNA]</scope>
    <source>
        <strain evidence="5 7">DSW25-10</strain>
    </source>
</reference>
<dbReference type="SUPFAM" id="SSF55785">
    <property type="entry name" value="PYP-like sensor domain (PAS domain)"/>
    <property type="match status" value="1"/>
</dbReference>
<dbReference type="CDD" id="cd00130">
    <property type="entry name" value="PAS"/>
    <property type="match status" value="1"/>
</dbReference>
<dbReference type="Pfam" id="PF00990">
    <property type="entry name" value="GGDEF"/>
    <property type="match status" value="1"/>
</dbReference>
<dbReference type="Pfam" id="PF00563">
    <property type="entry name" value="EAL"/>
    <property type="match status" value="1"/>
</dbReference>